<reference evidence="1" key="1">
    <citation type="submission" date="2017-05" db="EMBL/GenBank/DDBJ databases">
        <title>Genome sequence of Ca. P. asteris strain NJAY.</title>
        <authorList>
            <person name="Lee I.-M."/>
            <person name="Gundersen-Rindal D."/>
            <person name="Sparks M."/>
        </authorList>
    </citation>
    <scope>NUCLEOTIDE SEQUENCE [LARGE SCALE GENOMIC DNA]</scope>
    <source>
        <strain evidence="1">NJAY</strain>
    </source>
</reference>
<proteinExistence type="predicted"/>
<evidence type="ECO:0000313" key="2">
    <source>
        <dbReference type="Proteomes" id="UP000220509"/>
    </source>
</evidence>
<protein>
    <submittedName>
        <fullName evidence="1">Uncharacterized protein</fullName>
    </submittedName>
</protein>
<keyword evidence="2" id="KW-1185">Reference proteome</keyword>
<sequence length="64" mass="7393">MEKINTDLRDQTQESFQSRIGIKKGNDKLKNKVDEALEQLQFTTDNNTTQELKQKAIEVAINQN</sequence>
<dbReference type="Proteomes" id="UP000220509">
    <property type="component" value="Unassembled WGS sequence"/>
</dbReference>
<gene>
    <name evidence="1" type="ORF">BBA70_01330</name>
</gene>
<organism evidence="1 2">
    <name type="scientific">New Jersey aster yellows phytoplasma</name>
    <dbReference type="NCBI Taxonomy" id="270520"/>
    <lineage>
        <taxon>Bacteria</taxon>
        <taxon>Bacillati</taxon>
        <taxon>Mycoplasmatota</taxon>
        <taxon>Mollicutes</taxon>
        <taxon>Acholeplasmatales</taxon>
        <taxon>Acholeplasmataceae</taxon>
        <taxon>Candidatus Phytoplasma</taxon>
        <taxon>16SrI (Aster yellows group)</taxon>
    </lineage>
</organism>
<comment type="caution">
    <text evidence="1">The sequence shown here is derived from an EMBL/GenBank/DDBJ whole genome shotgun (WGS) entry which is preliminary data.</text>
</comment>
<dbReference type="EMBL" id="MAPF01000034">
    <property type="protein sequence ID" value="PEH36328.1"/>
    <property type="molecule type" value="Genomic_DNA"/>
</dbReference>
<evidence type="ECO:0000313" key="1">
    <source>
        <dbReference type="EMBL" id="PEH36328.1"/>
    </source>
</evidence>
<accession>A0ABX4K1N6</accession>
<dbReference type="RefSeq" id="WP_252861516.1">
    <property type="nucleotide sequence ID" value="NZ_MAPF01000034.1"/>
</dbReference>
<name>A0ABX4K1N6_9MOLU</name>